<keyword evidence="1" id="KW-0819">tRNA processing</keyword>
<dbReference type="EMBL" id="FQNC01000046">
    <property type="protein sequence ID" value="SGY66188.1"/>
    <property type="molecule type" value="Genomic_DNA"/>
</dbReference>
<proteinExistence type="inferred from homology"/>
<accession>A0A2X0MCU3</accession>
<dbReference type="Proteomes" id="UP000249464">
    <property type="component" value="Unassembled WGS sequence"/>
</dbReference>
<evidence type="ECO:0000256" key="2">
    <source>
        <dbReference type="ARBA" id="ARBA00022723"/>
    </source>
</evidence>
<dbReference type="Gene3D" id="6.20.50.20">
    <property type="match status" value="1"/>
</dbReference>
<feature type="compositionally biased region" description="Polar residues" evidence="5">
    <location>
        <begin position="1"/>
        <end position="11"/>
    </location>
</feature>
<feature type="region of interest" description="Disordered" evidence="5">
    <location>
        <begin position="49"/>
        <end position="93"/>
    </location>
</feature>
<reference evidence="6 7" key="1">
    <citation type="submission" date="2016-11" db="EMBL/GenBank/DDBJ databases">
        <authorList>
            <person name="Jaros S."/>
            <person name="Januszkiewicz K."/>
            <person name="Wedrychowicz H."/>
        </authorList>
    </citation>
    <scope>NUCLEOTIDE SEQUENCE [LARGE SCALE GENOMIC DNA]</scope>
</reference>
<evidence type="ECO:0000256" key="5">
    <source>
        <dbReference type="SAM" id="MobiDB-lite"/>
    </source>
</evidence>
<feature type="region of interest" description="Disordered" evidence="5">
    <location>
        <begin position="105"/>
        <end position="171"/>
    </location>
</feature>
<dbReference type="Pfam" id="PF04032">
    <property type="entry name" value="Rpr2"/>
    <property type="match status" value="1"/>
</dbReference>
<evidence type="ECO:0000256" key="1">
    <source>
        <dbReference type="ARBA" id="ARBA00022694"/>
    </source>
</evidence>
<dbReference type="AlphaFoldDB" id="A0A2X0MCU3"/>
<protein>
    <submittedName>
        <fullName evidence="6">BQ5605_C004g02638 protein</fullName>
    </submittedName>
</protein>
<gene>
    <name evidence="6" type="primary">BQ5605_C004g02638</name>
    <name evidence="6" type="ORF">BQ5605_C004G02638</name>
</gene>
<dbReference type="PANTHER" id="PTHR14742:SF0">
    <property type="entry name" value="RIBONUCLEASE P PROTEIN SUBUNIT P21"/>
    <property type="match status" value="1"/>
</dbReference>
<evidence type="ECO:0000313" key="7">
    <source>
        <dbReference type="Proteomes" id="UP000249464"/>
    </source>
</evidence>
<organism evidence="6 7">
    <name type="scientific">Microbotryum silenes-dioicae</name>
    <dbReference type="NCBI Taxonomy" id="796604"/>
    <lineage>
        <taxon>Eukaryota</taxon>
        <taxon>Fungi</taxon>
        <taxon>Dikarya</taxon>
        <taxon>Basidiomycota</taxon>
        <taxon>Pucciniomycotina</taxon>
        <taxon>Microbotryomycetes</taxon>
        <taxon>Microbotryales</taxon>
        <taxon>Microbotryaceae</taxon>
        <taxon>Microbotryum</taxon>
    </lineage>
</organism>
<keyword evidence="3" id="KW-0862">Zinc</keyword>
<dbReference type="InterPro" id="IPR007175">
    <property type="entry name" value="Rpr2/Snm1/Rpp21"/>
</dbReference>
<keyword evidence="2" id="KW-0479">Metal-binding</keyword>
<sequence>MARKSSSSQPNAHPGTKSPAVPTASTPVASRDVLQRLNYLYQASTLLGGSASGMHKEGTSRSKRKHKKKGEARKGSDTTGIGVETARFLPTQPSAATVAVQNVEHSHPPLTSTSEPNPSQPTTIATATSKTRDSSMAKHASTGTDQHTVRDRKRRRRSARSEETSPQQSGMALHAVSCSLAGLMNLAAQKATVKMDPSVKRTVCKTCRSVLVAGMSSSVRVKRSGPHGHRIVHTCLACRTTRKLPAPPIRETSPVPISANTTSDILPTTSTSVTSIVSPPSMEAIIAEHSPLPPSPPPAKKKKILTAKEERRLREPVFFERKDHVTIPGTRV</sequence>
<feature type="compositionally biased region" description="Polar residues" evidence="5">
    <location>
        <begin position="109"/>
        <end position="129"/>
    </location>
</feature>
<feature type="region of interest" description="Disordered" evidence="5">
    <location>
        <begin position="246"/>
        <end position="266"/>
    </location>
</feature>
<dbReference type="PANTHER" id="PTHR14742">
    <property type="entry name" value="RIBONUCLEASE P SUBUNIT P21"/>
    <property type="match status" value="1"/>
</dbReference>
<dbReference type="GO" id="GO:0008033">
    <property type="term" value="P:tRNA processing"/>
    <property type="evidence" value="ECO:0007669"/>
    <property type="project" value="UniProtKB-KW"/>
</dbReference>
<evidence type="ECO:0000256" key="4">
    <source>
        <dbReference type="ARBA" id="ARBA00038402"/>
    </source>
</evidence>
<comment type="similarity">
    <text evidence="4">Belongs to the eukaryotic/archaeal RNase P protein component 4 family.</text>
</comment>
<evidence type="ECO:0000313" key="6">
    <source>
        <dbReference type="EMBL" id="SGY66188.1"/>
    </source>
</evidence>
<feature type="compositionally biased region" description="Basic residues" evidence="5">
    <location>
        <begin position="61"/>
        <end position="71"/>
    </location>
</feature>
<dbReference type="GO" id="GO:0046872">
    <property type="term" value="F:metal ion binding"/>
    <property type="evidence" value="ECO:0007669"/>
    <property type="project" value="UniProtKB-KW"/>
</dbReference>
<dbReference type="STRING" id="796604.A0A2X0MCU3"/>
<keyword evidence="7" id="KW-1185">Reference proteome</keyword>
<dbReference type="GO" id="GO:0005655">
    <property type="term" value="C:nucleolar ribonuclease P complex"/>
    <property type="evidence" value="ECO:0007669"/>
    <property type="project" value="TreeGrafter"/>
</dbReference>
<evidence type="ECO:0000256" key="3">
    <source>
        <dbReference type="ARBA" id="ARBA00022833"/>
    </source>
</evidence>
<name>A0A2X0MCU3_9BASI</name>
<feature type="region of interest" description="Disordered" evidence="5">
    <location>
        <begin position="1"/>
        <end position="29"/>
    </location>
</feature>